<feature type="non-terminal residue" evidence="2">
    <location>
        <position position="1"/>
    </location>
</feature>
<dbReference type="EMBL" id="CADCTW010000043">
    <property type="protein sequence ID" value="CAA9305094.1"/>
    <property type="molecule type" value="Genomic_DNA"/>
</dbReference>
<feature type="non-terminal residue" evidence="2">
    <location>
        <position position="64"/>
    </location>
</feature>
<sequence length="64" mass="6943">GDLRVGGRRKPGGLARRFRVGGKEPGNDDALPERQCAPLARCFQQRAGCTGPARELRRALQSVI</sequence>
<protein>
    <submittedName>
        <fullName evidence="2">Uncharacterized protein</fullName>
    </submittedName>
</protein>
<evidence type="ECO:0000313" key="2">
    <source>
        <dbReference type="EMBL" id="CAA9305094.1"/>
    </source>
</evidence>
<reference evidence="2" key="1">
    <citation type="submission" date="2020-02" db="EMBL/GenBank/DDBJ databases">
        <authorList>
            <person name="Meier V. D."/>
        </authorList>
    </citation>
    <scope>NUCLEOTIDE SEQUENCE</scope>
    <source>
        <strain evidence="2">AVDCRST_MAG68</strain>
    </source>
</reference>
<proteinExistence type="predicted"/>
<accession>A0A6J4KJE5</accession>
<organism evidence="2">
    <name type="scientific">uncultured Gemmatimonadota bacterium</name>
    <dbReference type="NCBI Taxonomy" id="203437"/>
    <lineage>
        <taxon>Bacteria</taxon>
        <taxon>Pseudomonadati</taxon>
        <taxon>Gemmatimonadota</taxon>
        <taxon>environmental samples</taxon>
    </lineage>
</organism>
<feature type="region of interest" description="Disordered" evidence="1">
    <location>
        <begin position="1"/>
        <end position="31"/>
    </location>
</feature>
<evidence type="ECO:0000256" key="1">
    <source>
        <dbReference type="SAM" id="MobiDB-lite"/>
    </source>
</evidence>
<dbReference type="AlphaFoldDB" id="A0A6J4KJE5"/>
<feature type="compositionally biased region" description="Basic residues" evidence="1">
    <location>
        <begin position="1"/>
        <end position="20"/>
    </location>
</feature>
<name>A0A6J4KJE5_9BACT</name>
<gene>
    <name evidence="2" type="ORF">AVDCRST_MAG68-761</name>
</gene>